<dbReference type="eggNOG" id="ENOG502RGNJ">
    <property type="taxonomic scope" value="Eukaryota"/>
</dbReference>
<evidence type="ECO:0000259" key="2">
    <source>
        <dbReference type="Pfam" id="PF14420"/>
    </source>
</evidence>
<dbReference type="EMBL" id="ABSU01000001">
    <property type="protein sequence ID" value="EFE37170.1"/>
    <property type="molecule type" value="Genomic_DNA"/>
</dbReference>
<dbReference type="InterPro" id="IPR025676">
    <property type="entry name" value="Clr5_dom"/>
</dbReference>
<dbReference type="RefSeq" id="XP_003017815.1">
    <property type="nucleotide sequence ID" value="XM_003017769.1"/>
</dbReference>
<feature type="region of interest" description="Disordered" evidence="1">
    <location>
        <begin position="426"/>
        <end position="465"/>
    </location>
</feature>
<dbReference type="InterPro" id="IPR057940">
    <property type="entry name" value="Tri-helical_dom"/>
</dbReference>
<reference evidence="6" key="1">
    <citation type="journal article" date="2011" name="Genome Biol.">
        <title>Comparative and functional genomics provide insights into the pathogenicity of dermatophytic fungi.</title>
        <authorList>
            <person name="Burmester A."/>
            <person name="Shelest E."/>
            <person name="Gloeckner G."/>
            <person name="Heddergott C."/>
            <person name="Schindler S."/>
            <person name="Staib P."/>
            <person name="Heidel A."/>
            <person name="Felder M."/>
            <person name="Petzold A."/>
            <person name="Szafranski K."/>
            <person name="Feuermann M."/>
            <person name="Pedruzzi I."/>
            <person name="Priebe S."/>
            <person name="Groth M."/>
            <person name="Winkler R."/>
            <person name="Li W."/>
            <person name="Kniemeyer O."/>
            <person name="Schroeckh V."/>
            <person name="Hertweck C."/>
            <person name="Hube B."/>
            <person name="White T.C."/>
            <person name="Platzer M."/>
            <person name="Guthke R."/>
            <person name="Heitman J."/>
            <person name="Woestemeyer J."/>
            <person name="Zipfel P.F."/>
            <person name="Monod M."/>
            <person name="Brakhage A.A."/>
        </authorList>
    </citation>
    <scope>NUCLEOTIDE SEQUENCE [LARGE SCALE GENOMIC DNA]</scope>
    <source>
        <strain evidence="6">ATCC MYA-4681 / CBS 112371</strain>
    </source>
</reference>
<keyword evidence="6" id="KW-1185">Reference proteome</keyword>
<name>D4AK97_ARTBC</name>
<proteinExistence type="predicted"/>
<dbReference type="KEGG" id="abe:ARB_04699"/>
<protein>
    <submittedName>
        <fullName evidence="5">Uncharacterized protein</fullName>
    </submittedName>
</protein>
<feature type="domain" description="Tri-helical" evidence="3">
    <location>
        <begin position="248"/>
        <end position="331"/>
    </location>
</feature>
<evidence type="ECO:0000259" key="3">
    <source>
        <dbReference type="Pfam" id="PF24465"/>
    </source>
</evidence>
<feature type="region of interest" description="Disordered" evidence="1">
    <location>
        <begin position="117"/>
        <end position="137"/>
    </location>
</feature>
<gene>
    <name evidence="5" type="ORF">ARB_04699</name>
</gene>
<feature type="compositionally biased region" description="Pro residues" evidence="1">
    <location>
        <begin position="230"/>
        <end position="239"/>
    </location>
</feature>
<organism evidence="5 6">
    <name type="scientific">Arthroderma benhamiae (strain ATCC MYA-4681 / CBS 112371)</name>
    <name type="common">Trichophyton mentagrophytes</name>
    <dbReference type="NCBI Taxonomy" id="663331"/>
    <lineage>
        <taxon>Eukaryota</taxon>
        <taxon>Fungi</taxon>
        <taxon>Dikarya</taxon>
        <taxon>Ascomycota</taxon>
        <taxon>Pezizomycotina</taxon>
        <taxon>Eurotiomycetes</taxon>
        <taxon>Eurotiomycetidae</taxon>
        <taxon>Onygenales</taxon>
        <taxon>Arthrodermataceae</taxon>
        <taxon>Trichophyton</taxon>
    </lineage>
</organism>
<evidence type="ECO:0000256" key="1">
    <source>
        <dbReference type="SAM" id="MobiDB-lite"/>
    </source>
</evidence>
<feature type="region of interest" description="Disordered" evidence="1">
    <location>
        <begin position="214"/>
        <end position="243"/>
    </location>
</feature>
<sequence length="638" mass="72038">MVYDWEGKRDICYRMYIEEKKPLEDIIEYMRAFHQFSPSKRAFQTQFKRWGFPSKQNPAYKRAELVARIKQLWENNTSQRDMIRILNEEGYEVKEREVMRVRAKYRWLLRVPNGMRPASVATTTPEARSASPAPGDEAQQLENELIRLQRDAHKQVAATDGSQEMRERADGVGGGIGTSTDADAPHAVSDVPENVAAKRKERLEKLKAESEERWATKRRRRRTREWAGLPPDPPGPPRFPSETTIDQSKKYLSLDNDSYRGVREAFQRICEEAGFIKKTLAGPEKWQMAKDRLINESTHLQAVFWGEPVLLDAKALALDVVCTDVTKRMRTLERRMTIAEAKNALGINPEESRQVRNAFYEVLKASHITSKLEAGNEQWMELKDRWIRESELLQHILNSPGTDIEHATRLKAVEVLCRDVMKRLRDDQIKRDSSRKRPHPGASTPKPSSSSQEPPPTSTPSRSTVTCIPNRISTLASEALASASTVPPGEADDTQVNPSLLQAATDGHSSRIVGSKHEPATAAVTAVSHALSYIDPSLHAPVNPRPLYFHIHPQSSAPCLEDPDPWIDKLTIPSVAGLRSTILSRIKNAQEVVKIEGIDTADRSRSQQHPVVINDDAELNAYLERMKGLEATFIVLLR</sequence>
<dbReference type="AlphaFoldDB" id="D4AK97"/>
<accession>D4AK97</accession>
<dbReference type="HOGENOM" id="CLU_016357_0_0_1"/>
<dbReference type="PANTHER" id="PTHR38788:SF5">
    <property type="entry name" value="CLR5 DOMAIN-CONTAINING PROTEIN"/>
    <property type="match status" value="1"/>
</dbReference>
<dbReference type="GeneID" id="9522662"/>
<evidence type="ECO:0000313" key="6">
    <source>
        <dbReference type="Proteomes" id="UP000008866"/>
    </source>
</evidence>
<feature type="compositionally biased region" description="Low complexity" evidence="1">
    <location>
        <begin position="440"/>
        <end position="452"/>
    </location>
</feature>
<dbReference type="PANTHER" id="PTHR38788">
    <property type="entry name" value="CLR5 DOMAIN-CONTAINING PROTEIN"/>
    <property type="match status" value="1"/>
</dbReference>
<evidence type="ECO:0000313" key="5">
    <source>
        <dbReference type="EMBL" id="EFE37170.1"/>
    </source>
</evidence>
<dbReference type="Pfam" id="PF24962">
    <property type="entry name" value="DUF7767"/>
    <property type="match status" value="1"/>
</dbReference>
<dbReference type="OMA" id="YRMYIEE"/>
<dbReference type="Pfam" id="PF14420">
    <property type="entry name" value="Clr5"/>
    <property type="match status" value="1"/>
</dbReference>
<comment type="caution">
    <text evidence="5">The sequence shown here is derived from an EMBL/GenBank/DDBJ whole genome shotgun (WGS) entry which is preliminary data.</text>
</comment>
<dbReference type="Pfam" id="PF24465">
    <property type="entry name" value="Tri-helical"/>
    <property type="match status" value="2"/>
</dbReference>
<evidence type="ECO:0000259" key="4">
    <source>
        <dbReference type="Pfam" id="PF24962"/>
    </source>
</evidence>
<feature type="domain" description="DUF7767" evidence="4">
    <location>
        <begin position="543"/>
        <end position="637"/>
    </location>
</feature>
<dbReference type="Proteomes" id="UP000008866">
    <property type="component" value="Unassembled WGS sequence"/>
</dbReference>
<feature type="domain" description="Tri-helical" evidence="3">
    <location>
        <begin position="341"/>
        <end position="427"/>
    </location>
</feature>
<dbReference type="STRING" id="663331.D4AK97"/>
<feature type="domain" description="Clr5" evidence="2">
    <location>
        <begin position="1"/>
        <end position="53"/>
    </location>
</feature>
<feature type="region of interest" description="Disordered" evidence="1">
    <location>
        <begin position="156"/>
        <end position="187"/>
    </location>
</feature>
<dbReference type="InterPro" id="IPR056669">
    <property type="entry name" value="DUF7767"/>
</dbReference>
<dbReference type="OrthoDB" id="4115389at2759"/>